<comment type="subcellular location">
    <subcellularLocation>
        <location evidence="2">Cell membrane</location>
        <topology evidence="2">Multi-pass membrane protein</topology>
    </subcellularLocation>
</comment>
<gene>
    <name evidence="12" type="ORF">H9627_01275</name>
</gene>
<evidence type="ECO:0000256" key="3">
    <source>
        <dbReference type="ARBA" id="ARBA00006870"/>
    </source>
</evidence>
<keyword evidence="4 10" id="KW-1003">Cell membrane</keyword>
<protein>
    <recommendedName>
        <fullName evidence="10">Cytochrome c oxidase polypeptide 4</fullName>
        <ecNumber evidence="10">7.1.1.9</ecNumber>
    </recommendedName>
    <alternativeName>
        <fullName evidence="10">Cytochrome aa3 subunit 4</fullName>
    </alternativeName>
    <alternativeName>
        <fullName evidence="10">Cytochrome c oxidase polypeptide IV</fullName>
    </alternativeName>
</protein>
<evidence type="ECO:0000256" key="8">
    <source>
        <dbReference type="ARBA" id="ARBA00023136"/>
    </source>
</evidence>
<evidence type="ECO:0000313" key="12">
    <source>
        <dbReference type="EMBL" id="MBD8028972.1"/>
    </source>
</evidence>
<comment type="subunit">
    <text evidence="10">Associates with subunits I, II and III to form cytochrome c oxidase.</text>
</comment>
<dbReference type="Proteomes" id="UP000650224">
    <property type="component" value="Unassembled WGS sequence"/>
</dbReference>
<dbReference type="GO" id="GO:0022900">
    <property type="term" value="P:electron transport chain"/>
    <property type="evidence" value="ECO:0007669"/>
    <property type="project" value="InterPro"/>
</dbReference>
<feature type="transmembrane region" description="Helical" evidence="11">
    <location>
        <begin position="40"/>
        <end position="60"/>
    </location>
</feature>
<dbReference type="EMBL" id="JACSPR010000001">
    <property type="protein sequence ID" value="MBD8028972.1"/>
    <property type="molecule type" value="Genomic_DNA"/>
</dbReference>
<evidence type="ECO:0000256" key="2">
    <source>
        <dbReference type="ARBA" id="ARBA00004651"/>
    </source>
</evidence>
<evidence type="ECO:0000256" key="4">
    <source>
        <dbReference type="ARBA" id="ARBA00022475"/>
    </source>
</evidence>
<keyword evidence="6 10" id="KW-1278">Translocase</keyword>
<comment type="similarity">
    <text evidence="3 10">Belongs to the cytochrome c oxidase bacterial subunit CtaF family.</text>
</comment>
<comment type="caution">
    <text evidence="12">The sequence shown here is derived from an EMBL/GenBank/DDBJ whole genome shotgun (WGS) entry which is preliminary data.</text>
</comment>
<evidence type="ECO:0000256" key="11">
    <source>
        <dbReference type="SAM" id="Phobius"/>
    </source>
</evidence>
<feature type="transmembrane region" description="Helical" evidence="11">
    <location>
        <begin position="7"/>
        <end position="28"/>
    </location>
</feature>
<evidence type="ECO:0000256" key="7">
    <source>
        <dbReference type="ARBA" id="ARBA00022989"/>
    </source>
</evidence>
<dbReference type="AlphaFoldDB" id="A0A8I0HN39"/>
<feature type="transmembrane region" description="Helical" evidence="11">
    <location>
        <begin position="103"/>
        <end position="130"/>
    </location>
</feature>
<dbReference type="RefSeq" id="WP_191732215.1">
    <property type="nucleotide sequence ID" value="NZ_JACSPR010000001.1"/>
</dbReference>
<evidence type="ECO:0000313" key="13">
    <source>
        <dbReference type="Proteomes" id="UP000650224"/>
    </source>
</evidence>
<proteinExistence type="inferred from homology"/>
<evidence type="ECO:0000256" key="5">
    <source>
        <dbReference type="ARBA" id="ARBA00022692"/>
    </source>
</evidence>
<dbReference type="InterPro" id="IPR021050">
    <property type="entry name" value="Cyt_c_oxidase_su4_actinobac"/>
</dbReference>
<comment type="catalytic activity">
    <reaction evidence="9 10">
        <text>4 Fe(II)-[cytochrome c] + O2 + 8 H(+)(in) = 4 Fe(III)-[cytochrome c] + 2 H2O + 4 H(+)(out)</text>
        <dbReference type="Rhea" id="RHEA:11436"/>
        <dbReference type="Rhea" id="RHEA-COMP:10350"/>
        <dbReference type="Rhea" id="RHEA-COMP:14399"/>
        <dbReference type="ChEBI" id="CHEBI:15377"/>
        <dbReference type="ChEBI" id="CHEBI:15378"/>
        <dbReference type="ChEBI" id="CHEBI:15379"/>
        <dbReference type="ChEBI" id="CHEBI:29033"/>
        <dbReference type="ChEBI" id="CHEBI:29034"/>
        <dbReference type="EC" id="7.1.1.9"/>
    </reaction>
</comment>
<keyword evidence="5 11" id="KW-0812">Transmembrane</keyword>
<organism evidence="12 13">
    <name type="scientific">Corynebacterium gallinarum</name>
    <dbReference type="NCBI Taxonomy" id="2762214"/>
    <lineage>
        <taxon>Bacteria</taxon>
        <taxon>Bacillati</taxon>
        <taxon>Actinomycetota</taxon>
        <taxon>Actinomycetes</taxon>
        <taxon>Mycobacteriales</taxon>
        <taxon>Corynebacteriaceae</taxon>
        <taxon>Corynebacterium</taxon>
    </lineage>
</organism>
<evidence type="ECO:0000256" key="1">
    <source>
        <dbReference type="ARBA" id="ARBA00002536"/>
    </source>
</evidence>
<accession>A0A8I0HN39</accession>
<sequence length="143" mass="15589">MKSSSKVMYGLTVFLAVTAVIYILGTMYVDDRGSVMGLEWVGTTALVLSAALTMMLGLYINITERRTDVLPEDWEEAEVADKAGTLGFFSPGSIWPAAMSGAIALLGFGIIFMHYWLIAVGALALIYTVAKLNFQYGVPREKH</sequence>
<comment type="function">
    <text evidence="1 10">Part of cytochrome c oxidase, its function is unknown.</text>
</comment>
<dbReference type="PIRSF" id="PIRSF017385">
    <property type="entry name" value="CtaF"/>
    <property type="match status" value="1"/>
</dbReference>
<evidence type="ECO:0000256" key="6">
    <source>
        <dbReference type="ARBA" id="ARBA00022967"/>
    </source>
</evidence>
<dbReference type="GO" id="GO:0005886">
    <property type="term" value="C:plasma membrane"/>
    <property type="evidence" value="ECO:0007669"/>
    <property type="project" value="UniProtKB-SubCell"/>
</dbReference>
<evidence type="ECO:0000256" key="9">
    <source>
        <dbReference type="ARBA" id="ARBA00047816"/>
    </source>
</evidence>
<dbReference type="Pfam" id="PF12270">
    <property type="entry name" value="Cyt_c_ox_IV"/>
    <property type="match status" value="1"/>
</dbReference>
<dbReference type="GO" id="GO:0004129">
    <property type="term" value="F:cytochrome-c oxidase activity"/>
    <property type="evidence" value="ECO:0007669"/>
    <property type="project" value="UniProtKB-EC"/>
</dbReference>
<keyword evidence="13" id="KW-1185">Reference proteome</keyword>
<name>A0A8I0HN39_9CORY</name>
<keyword evidence="7 11" id="KW-1133">Transmembrane helix</keyword>
<keyword evidence="8 10" id="KW-0472">Membrane</keyword>
<dbReference type="EC" id="7.1.1.9" evidence="10"/>
<evidence type="ECO:0000256" key="10">
    <source>
        <dbReference type="PIRNR" id="PIRNR017385"/>
    </source>
</evidence>
<reference evidence="12 13" key="1">
    <citation type="submission" date="2020-08" db="EMBL/GenBank/DDBJ databases">
        <title>A Genomic Blueprint of the Chicken Gut Microbiome.</title>
        <authorList>
            <person name="Gilroy R."/>
            <person name="Ravi A."/>
            <person name="Getino M."/>
            <person name="Pursley I."/>
            <person name="Horton D.L."/>
            <person name="Alikhan N.-F."/>
            <person name="Baker D."/>
            <person name="Gharbi K."/>
            <person name="Hall N."/>
            <person name="Watson M."/>
            <person name="Adriaenssens E.M."/>
            <person name="Foster-Nyarko E."/>
            <person name="Jarju S."/>
            <person name="Secka A."/>
            <person name="Antonio M."/>
            <person name="Oren A."/>
            <person name="Chaudhuri R."/>
            <person name="La Ragione R.M."/>
            <person name="Hildebrand F."/>
            <person name="Pallen M.J."/>
        </authorList>
    </citation>
    <scope>NUCLEOTIDE SEQUENCE [LARGE SCALE GENOMIC DNA]</scope>
    <source>
        <strain evidence="12 13">Sa1YVA5</strain>
    </source>
</reference>